<comment type="subunit">
    <text evidence="3">Homodimer.</text>
</comment>
<dbReference type="GO" id="GO:0030170">
    <property type="term" value="F:pyridoxal phosphate binding"/>
    <property type="evidence" value="ECO:0007669"/>
    <property type="project" value="InterPro"/>
</dbReference>
<evidence type="ECO:0000256" key="1">
    <source>
        <dbReference type="ARBA" id="ARBA00001933"/>
    </source>
</evidence>
<dbReference type="InterPro" id="IPR015422">
    <property type="entry name" value="PyrdxlP-dep_Trfase_small"/>
</dbReference>
<keyword evidence="6" id="KW-0663">Pyridoxal phosphate</keyword>
<comment type="similarity">
    <text evidence="2">Belongs to the class-I pyridoxal-phosphate-dependent aminotransferase family.</text>
</comment>
<evidence type="ECO:0000313" key="9">
    <source>
        <dbReference type="Proteomes" id="UP000647416"/>
    </source>
</evidence>
<dbReference type="InterPro" id="IPR004839">
    <property type="entry name" value="Aminotransferase_I/II_large"/>
</dbReference>
<dbReference type="InterPro" id="IPR050859">
    <property type="entry name" value="Class-I_PLP-dep_aminotransf"/>
</dbReference>
<dbReference type="PANTHER" id="PTHR42790:SF19">
    <property type="entry name" value="KYNURENINE_ALPHA-AMINOADIPATE AMINOTRANSFERASE, MITOCHONDRIAL"/>
    <property type="match status" value="1"/>
</dbReference>
<organism evidence="8 9">
    <name type="scientific">Qingrenia yutianensis</name>
    <dbReference type="NCBI Taxonomy" id="2763676"/>
    <lineage>
        <taxon>Bacteria</taxon>
        <taxon>Bacillati</taxon>
        <taxon>Bacillota</taxon>
        <taxon>Clostridia</taxon>
        <taxon>Eubacteriales</taxon>
        <taxon>Oscillospiraceae</taxon>
        <taxon>Qingrenia</taxon>
    </lineage>
</organism>
<dbReference type="EMBL" id="JACRTE010000001">
    <property type="protein sequence ID" value="MBC8595606.1"/>
    <property type="molecule type" value="Genomic_DNA"/>
</dbReference>
<keyword evidence="5" id="KW-0808">Transferase</keyword>
<dbReference type="CDD" id="cd00609">
    <property type="entry name" value="AAT_like"/>
    <property type="match status" value="1"/>
</dbReference>
<evidence type="ECO:0000256" key="2">
    <source>
        <dbReference type="ARBA" id="ARBA00007441"/>
    </source>
</evidence>
<evidence type="ECO:0000256" key="6">
    <source>
        <dbReference type="ARBA" id="ARBA00022898"/>
    </source>
</evidence>
<comment type="caution">
    <text evidence="8">The sequence shown here is derived from an EMBL/GenBank/DDBJ whole genome shotgun (WGS) entry which is preliminary data.</text>
</comment>
<protein>
    <submittedName>
        <fullName evidence="8">PLP-dependent aminotransferase family protein</fullName>
    </submittedName>
</protein>
<evidence type="ECO:0000259" key="7">
    <source>
        <dbReference type="Pfam" id="PF00155"/>
    </source>
</evidence>
<evidence type="ECO:0000313" key="8">
    <source>
        <dbReference type="EMBL" id="MBC8595606.1"/>
    </source>
</evidence>
<dbReference type="SUPFAM" id="SSF53383">
    <property type="entry name" value="PLP-dependent transferases"/>
    <property type="match status" value="1"/>
</dbReference>
<dbReference type="Gene3D" id="3.40.640.10">
    <property type="entry name" value="Type I PLP-dependent aspartate aminotransferase-like (Major domain)"/>
    <property type="match status" value="1"/>
</dbReference>
<feature type="domain" description="Aminotransferase class I/classII large" evidence="7">
    <location>
        <begin position="79"/>
        <end position="386"/>
    </location>
</feature>
<proteinExistence type="inferred from homology"/>
<evidence type="ECO:0000256" key="3">
    <source>
        <dbReference type="ARBA" id="ARBA00011738"/>
    </source>
</evidence>
<dbReference type="GO" id="GO:1901605">
    <property type="term" value="P:alpha-amino acid metabolic process"/>
    <property type="evidence" value="ECO:0007669"/>
    <property type="project" value="TreeGrafter"/>
</dbReference>
<name>A0A926IS38_9FIRM</name>
<dbReference type="Proteomes" id="UP000647416">
    <property type="component" value="Unassembled WGS sequence"/>
</dbReference>
<dbReference type="FunFam" id="3.40.640.10:FF:000053">
    <property type="entry name" value="Aminotransferase, class I"/>
    <property type="match status" value="1"/>
</dbReference>
<accession>A0A926IS38</accession>
<keyword evidence="9" id="KW-1185">Reference proteome</keyword>
<dbReference type="Pfam" id="PF00155">
    <property type="entry name" value="Aminotran_1_2"/>
    <property type="match status" value="1"/>
</dbReference>
<evidence type="ECO:0000256" key="5">
    <source>
        <dbReference type="ARBA" id="ARBA00022679"/>
    </source>
</evidence>
<dbReference type="InterPro" id="IPR015424">
    <property type="entry name" value="PyrdxlP-dep_Trfase"/>
</dbReference>
<gene>
    <name evidence="8" type="ORF">H8706_01810</name>
</gene>
<sequence>MEYSNLLSERVKSLKASAIREIFKMLGKSNIISFAGGIPSPELFPAKELGKIADGILEKNGAKALIYGITEGYAPLIEIVEKRNAQKNVGKDFDQTIITTGAQQAIDLVGKALLNEGDGVIVEAPSFIGALNSFRSYNARLFEAEVKEDGIDLEQVENILKTEKNIKFIYTITTFQNPTGITLSLEKRKKLLEIAKKYNCLILEDNPYGELRFRGEDVAAIKSFDDEGRVMYVGSFSKTLSPGMRVGFLTCHKDIMDRVVVVKQVNDVHTPLLNQMMVTDYINNYDFDEHIKISAQKCGEKCAAMLDGAKKYFPDSVSLTNPDGGIFLWCTMPEGIDTGKIFEKAVEKGIAFVPGRTCMADIDKVSNCFRLNYTTVSNEKIDEGMKILGEILKEYV</sequence>
<comment type="cofactor">
    <cofactor evidence="1">
        <name>pyridoxal 5'-phosphate</name>
        <dbReference type="ChEBI" id="CHEBI:597326"/>
    </cofactor>
</comment>
<dbReference type="PANTHER" id="PTHR42790">
    <property type="entry name" value="AMINOTRANSFERASE"/>
    <property type="match status" value="1"/>
</dbReference>
<reference evidence="8" key="1">
    <citation type="submission" date="2020-08" db="EMBL/GenBank/DDBJ databases">
        <title>Genome public.</title>
        <authorList>
            <person name="Liu C."/>
            <person name="Sun Q."/>
        </authorList>
    </citation>
    <scope>NUCLEOTIDE SEQUENCE</scope>
    <source>
        <strain evidence="8">NSJ-50</strain>
    </source>
</reference>
<evidence type="ECO:0000256" key="4">
    <source>
        <dbReference type="ARBA" id="ARBA00022576"/>
    </source>
</evidence>
<dbReference type="InterPro" id="IPR015421">
    <property type="entry name" value="PyrdxlP-dep_Trfase_major"/>
</dbReference>
<dbReference type="RefSeq" id="WP_262431268.1">
    <property type="nucleotide sequence ID" value="NZ_JACRTE010000001.1"/>
</dbReference>
<keyword evidence="4 8" id="KW-0032">Aminotransferase</keyword>
<dbReference type="AlphaFoldDB" id="A0A926IS38"/>
<dbReference type="GO" id="GO:0008483">
    <property type="term" value="F:transaminase activity"/>
    <property type="evidence" value="ECO:0007669"/>
    <property type="project" value="UniProtKB-KW"/>
</dbReference>
<dbReference type="Gene3D" id="3.90.1150.10">
    <property type="entry name" value="Aspartate Aminotransferase, domain 1"/>
    <property type="match status" value="1"/>
</dbReference>